<dbReference type="GO" id="GO:0016846">
    <property type="term" value="F:carbon-sulfur lyase activity"/>
    <property type="evidence" value="ECO:0007669"/>
    <property type="project" value="InterPro"/>
</dbReference>
<dbReference type="AlphaFoldDB" id="A0A7Y6B1Q7"/>
<dbReference type="PANTHER" id="PTHR33337:SF40">
    <property type="entry name" value="CENP-V_GFA DOMAIN-CONTAINING PROTEIN-RELATED"/>
    <property type="match status" value="1"/>
</dbReference>
<dbReference type="SUPFAM" id="SSF51316">
    <property type="entry name" value="Mss4-like"/>
    <property type="match status" value="1"/>
</dbReference>
<dbReference type="InterPro" id="IPR006913">
    <property type="entry name" value="CENP-V/GFA"/>
</dbReference>
<evidence type="ECO:0000313" key="7">
    <source>
        <dbReference type="Proteomes" id="UP000536441"/>
    </source>
</evidence>
<feature type="domain" description="CENP-V/GFA" evidence="5">
    <location>
        <begin position="2"/>
        <end position="112"/>
    </location>
</feature>
<keyword evidence="7" id="KW-1185">Reference proteome</keyword>
<dbReference type="InterPro" id="IPR011057">
    <property type="entry name" value="Mss4-like_sf"/>
</dbReference>
<protein>
    <submittedName>
        <fullName evidence="6">GFA family protein</fullName>
    </submittedName>
</protein>
<name>A0A7Y6B1Q7_9SPHN</name>
<evidence type="ECO:0000256" key="2">
    <source>
        <dbReference type="ARBA" id="ARBA00022723"/>
    </source>
</evidence>
<dbReference type="PANTHER" id="PTHR33337">
    <property type="entry name" value="GFA DOMAIN-CONTAINING PROTEIN"/>
    <property type="match status" value="1"/>
</dbReference>
<dbReference type="GO" id="GO:0046872">
    <property type="term" value="F:metal ion binding"/>
    <property type="evidence" value="ECO:0007669"/>
    <property type="project" value="UniProtKB-KW"/>
</dbReference>
<evidence type="ECO:0000256" key="4">
    <source>
        <dbReference type="ARBA" id="ARBA00023239"/>
    </source>
</evidence>
<dbReference type="Proteomes" id="UP000536441">
    <property type="component" value="Unassembled WGS sequence"/>
</dbReference>
<dbReference type="Gene3D" id="3.90.1590.10">
    <property type="entry name" value="glutathione-dependent formaldehyde- activating enzyme (gfa)"/>
    <property type="match status" value="1"/>
</dbReference>
<keyword evidence="2" id="KW-0479">Metal-binding</keyword>
<evidence type="ECO:0000256" key="1">
    <source>
        <dbReference type="ARBA" id="ARBA00005495"/>
    </source>
</evidence>
<sequence>MSSGGCLCGSVRYAFEGRPKFTGVCHCAHCQKQSGSAFSVNLGVSEAKLTVMGEVAEYQDTAESGATLFRRFCARCGSPLFSVSSSAPGLVYIKAGTLDDTSTVQPGMHVWTASKQAWVGIEADALQFQQQPSAG</sequence>
<accession>A0A7Y6B1Q7</accession>
<keyword evidence="4" id="KW-0456">Lyase</keyword>
<organism evidence="6 7">
    <name type="scientific">Sphingomonas zeae</name>
    <dbReference type="NCBI Taxonomy" id="1646122"/>
    <lineage>
        <taxon>Bacteria</taxon>
        <taxon>Pseudomonadati</taxon>
        <taxon>Pseudomonadota</taxon>
        <taxon>Alphaproteobacteria</taxon>
        <taxon>Sphingomonadales</taxon>
        <taxon>Sphingomonadaceae</taxon>
        <taxon>Sphingomonas</taxon>
    </lineage>
</organism>
<evidence type="ECO:0000259" key="5">
    <source>
        <dbReference type="PROSITE" id="PS51891"/>
    </source>
</evidence>
<dbReference type="RefSeq" id="WP_175310639.1">
    <property type="nucleotide sequence ID" value="NZ_JASOYL010000021.1"/>
</dbReference>
<dbReference type="Pfam" id="PF04828">
    <property type="entry name" value="GFA"/>
    <property type="match status" value="1"/>
</dbReference>
<dbReference type="PROSITE" id="PS51891">
    <property type="entry name" value="CENP_V_GFA"/>
    <property type="match status" value="1"/>
</dbReference>
<gene>
    <name evidence="6" type="ORF">HP438_02440</name>
</gene>
<comment type="caution">
    <text evidence="6">The sequence shown here is derived from an EMBL/GenBank/DDBJ whole genome shotgun (WGS) entry which is preliminary data.</text>
</comment>
<proteinExistence type="inferred from homology"/>
<comment type="similarity">
    <text evidence="1">Belongs to the Gfa family.</text>
</comment>
<evidence type="ECO:0000313" key="6">
    <source>
        <dbReference type="EMBL" id="NUU45836.1"/>
    </source>
</evidence>
<dbReference type="EMBL" id="JABMCH010000048">
    <property type="protein sequence ID" value="NUU45836.1"/>
    <property type="molecule type" value="Genomic_DNA"/>
</dbReference>
<reference evidence="6 7" key="1">
    <citation type="submission" date="2020-05" db="EMBL/GenBank/DDBJ databases">
        <title>Genome Sequencing of Type Strains.</title>
        <authorList>
            <person name="Lemaire J.F."/>
            <person name="Inderbitzin P."/>
            <person name="Gregorio O.A."/>
            <person name="Collins S.B."/>
            <person name="Wespe N."/>
            <person name="Knight-Connoni V."/>
        </authorList>
    </citation>
    <scope>NUCLEOTIDE SEQUENCE [LARGE SCALE GENOMIC DNA]</scope>
    <source>
        <strain evidence="6 7">DSM 100049</strain>
    </source>
</reference>
<evidence type="ECO:0000256" key="3">
    <source>
        <dbReference type="ARBA" id="ARBA00022833"/>
    </source>
</evidence>
<keyword evidence="3" id="KW-0862">Zinc</keyword>